<evidence type="ECO:0000256" key="6">
    <source>
        <dbReference type="RuleBase" id="RU004468"/>
    </source>
</evidence>
<dbReference type="PRINTS" id="PR00131">
    <property type="entry name" value="GLHYDRLASE1"/>
</dbReference>
<comment type="caution">
    <text evidence="7">The sequence shown here is derived from an EMBL/GenBank/DDBJ whole genome shotgun (WGS) entry which is preliminary data.</text>
</comment>
<dbReference type="NCBIfam" id="NF007154">
    <property type="entry name" value="PRK09589.1"/>
    <property type="match status" value="1"/>
</dbReference>
<keyword evidence="3 6" id="KW-0326">Glycosidase</keyword>
<dbReference type="PROSITE" id="PS00572">
    <property type="entry name" value="GLYCOSYL_HYDROL_F1_1"/>
    <property type="match status" value="1"/>
</dbReference>
<feature type="active site" description="Nucleophile" evidence="4">
    <location>
        <position position="381"/>
    </location>
</feature>
<name>A0A0R1UB16_9LACO</name>
<dbReference type="InterPro" id="IPR018120">
    <property type="entry name" value="Glyco_hydro_1_AS"/>
</dbReference>
<dbReference type="STRING" id="1423783.FC50_GL000152"/>
<accession>A0A0R1UB16</accession>
<dbReference type="Proteomes" id="UP000051922">
    <property type="component" value="Unassembled WGS sequence"/>
</dbReference>
<dbReference type="PANTHER" id="PTHR10353">
    <property type="entry name" value="GLYCOSYL HYDROLASE"/>
    <property type="match status" value="1"/>
</dbReference>
<dbReference type="Pfam" id="PF00232">
    <property type="entry name" value="Glyco_hydro_1"/>
    <property type="match status" value="1"/>
</dbReference>
<evidence type="ECO:0000256" key="4">
    <source>
        <dbReference type="PROSITE-ProRule" id="PRU10055"/>
    </source>
</evidence>
<reference evidence="7 8" key="1">
    <citation type="journal article" date="2015" name="Genome Announc.">
        <title>Expanding the biotechnology potential of lactobacilli through comparative genomics of 213 strains and associated genera.</title>
        <authorList>
            <person name="Sun Z."/>
            <person name="Harris H.M."/>
            <person name="McCann A."/>
            <person name="Guo C."/>
            <person name="Argimon S."/>
            <person name="Zhang W."/>
            <person name="Yang X."/>
            <person name="Jeffery I.B."/>
            <person name="Cooney J.C."/>
            <person name="Kagawa T.F."/>
            <person name="Liu W."/>
            <person name="Song Y."/>
            <person name="Salvetti E."/>
            <person name="Wrobel A."/>
            <person name="Rasinkangas P."/>
            <person name="Parkhill J."/>
            <person name="Rea M.C."/>
            <person name="O'Sullivan O."/>
            <person name="Ritari J."/>
            <person name="Douillard F.P."/>
            <person name="Paul Ross R."/>
            <person name="Yang R."/>
            <person name="Briner A.E."/>
            <person name="Felis G.E."/>
            <person name="de Vos W.M."/>
            <person name="Barrangou R."/>
            <person name="Klaenhammer T.R."/>
            <person name="Caufield P.W."/>
            <person name="Cui Y."/>
            <person name="Zhang H."/>
            <person name="O'Toole P.W."/>
        </authorList>
    </citation>
    <scope>NUCLEOTIDE SEQUENCE [LARGE SCALE GENOMIC DNA]</scope>
    <source>
        <strain evidence="7 8">DSM 15945</strain>
    </source>
</reference>
<dbReference type="GO" id="GO:0005829">
    <property type="term" value="C:cytosol"/>
    <property type="evidence" value="ECO:0007669"/>
    <property type="project" value="TreeGrafter"/>
</dbReference>
<keyword evidence="8" id="KW-1185">Reference proteome</keyword>
<evidence type="ECO:0000256" key="1">
    <source>
        <dbReference type="ARBA" id="ARBA00010838"/>
    </source>
</evidence>
<dbReference type="InterPro" id="IPR033132">
    <property type="entry name" value="GH_1_N_CS"/>
</dbReference>
<evidence type="ECO:0000256" key="3">
    <source>
        <dbReference type="ARBA" id="ARBA00023295"/>
    </source>
</evidence>
<dbReference type="GO" id="GO:0016052">
    <property type="term" value="P:carbohydrate catabolic process"/>
    <property type="evidence" value="ECO:0007669"/>
    <property type="project" value="TreeGrafter"/>
</dbReference>
<dbReference type="AlphaFoldDB" id="A0A0R1UB16"/>
<dbReference type="GO" id="GO:0008422">
    <property type="term" value="F:beta-glucosidase activity"/>
    <property type="evidence" value="ECO:0007669"/>
    <property type="project" value="TreeGrafter"/>
</dbReference>
<organism evidence="7 8">
    <name type="scientific">Lacticaseibacillus pantheris DSM 15945 = JCM 12539 = NBRC 106106</name>
    <dbReference type="NCBI Taxonomy" id="1423783"/>
    <lineage>
        <taxon>Bacteria</taxon>
        <taxon>Bacillati</taxon>
        <taxon>Bacillota</taxon>
        <taxon>Bacilli</taxon>
        <taxon>Lactobacillales</taxon>
        <taxon>Lactobacillaceae</taxon>
        <taxon>Lacticaseibacillus</taxon>
    </lineage>
</organism>
<dbReference type="PROSITE" id="PS00653">
    <property type="entry name" value="GLYCOSYL_HYDROL_F1_2"/>
    <property type="match status" value="1"/>
</dbReference>
<dbReference type="FunFam" id="3.20.20.80:FF:000004">
    <property type="entry name" value="Beta-glucosidase 6-phospho-beta-glucosidase"/>
    <property type="match status" value="1"/>
</dbReference>
<dbReference type="Gene3D" id="3.20.20.80">
    <property type="entry name" value="Glycosidases"/>
    <property type="match status" value="1"/>
</dbReference>
<dbReference type="PATRIC" id="fig|1423783.4.peg.159"/>
<proteinExistence type="inferred from homology"/>
<dbReference type="RefSeq" id="WP_056956354.1">
    <property type="nucleotide sequence ID" value="NZ_AZFJ01000036.1"/>
</dbReference>
<comment type="similarity">
    <text evidence="1 5">Belongs to the glycosyl hydrolase 1 family.</text>
</comment>
<evidence type="ECO:0000313" key="8">
    <source>
        <dbReference type="Proteomes" id="UP000051922"/>
    </source>
</evidence>
<sequence length="487" mass="55693">MTTSSSGLPKNFLWGGAVAAHQLEGGWDADGKGPSIADVMTVGSATTPREITQDVEAGKYYPNHNAIDFYHHYKEDVKLFAEMGFKCFRTSIAWTRIFPNGDDAEPNEAGLKFYDDLFAECHRYGIEPVITLSHFEMPLHLVHEYGGWRSRKVIDFFVRFARTCFERYRDSVKYWMTFNEIDNQSDYLNDFLMATNSGLVYPEGTPAKDREADMFQASHYELVASALAVKIGHAINPDFEIGNMINFTPFYAISAKPEDVLFAHKVNDLRNWWTDVQVNGEYPEWLVKYLEREDFRPDATEEDFQALREGTVDYIGFSYYASNAVQYDEQSGYAFKPDGKQLAENPYLPKTEWGWTVDPLGLRFALDWLTDRYHKPLFIVENGLGAVDHVEDDGSVHDPYRVDYLRQHVQAMIDAVRLDGVNLMGYTPWGCIDLVAASTGQMSKRYGFIYVDVDDEGKGSFARSRKDSFYWYQQVIKTNGGNLADVK</sequence>
<evidence type="ECO:0000313" key="7">
    <source>
        <dbReference type="EMBL" id="KRL86955.1"/>
    </source>
</evidence>
<keyword evidence="2 6" id="KW-0378">Hydrolase</keyword>
<dbReference type="InterPro" id="IPR001360">
    <property type="entry name" value="Glyco_hydro_1"/>
</dbReference>
<dbReference type="EMBL" id="AZFJ01000036">
    <property type="protein sequence ID" value="KRL86955.1"/>
    <property type="molecule type" value="Genomic_DNA"/>
</dbReference>
<dbReference type="SUPFAM" id="SSF51445">
    <property type="entry name" value="(Trans)glycosidases"/>
    <property type="match status" value="1"/>
</dbReference>
<dbReference type="PANTHER" id="PTHR10353:SF85">
    <property type="entry name" value="ARYL-PHOSPHO-BETA-D-GLUCOSIDASE BGLA"/>
    <property type="match status" value="1"/>
</dbReference>
<gene>
    <name evidence="7" type="ORF">FC50_GL000152</name>
</gene>
<protein>
    <submittedName>
        <fullName evidence="7">6-phospho-beta-glucosidase</fullName>
    </submittedName>
</protein>
<evidence type="ECO:0000256" key="2">
    <source>
        <dbReference type="ARBA" id="ARBA00022801"/>
    </source>
</evidence>
<dbReference type="OrthoDB" id="1688691at2"/>
<dbReference type="InterPro" id="IPR017853">
    <property type="entry name" value="GH"/>
</dbReference>
<evidence type="ECO:0000256" key="5">
    <source>
        <dbReference type="RuleBase" id="RU003690"/>
    </source>
</evidence>